<dbReference type="EMBL" id="JGZP01000014">
    <property type="protein sequence ID" value="KFI97029.1"/>
    <property type="molecule type" value="Genomic_DNA"/>
</dbReference>
<evidence type="ECO:0000313" key="2">
    <source>
        <dbReference type="Proteomes" id="UP000029004"/>
    </source>
</evidence>
<proteinExistence type="predicted"/>
<comment type="caution">
    <text evidence="1">The sequence shown here is derived from an EMBL/GenBank/DDBJ whole genome shotgun (WGS) entry which is preliminary data.</text>
</comment>
<reference evidence="1 2" key="1">
    <citation type="submission" date="2014-03" db="EMBL/GenBank/DDBJ databases">
        <title>Genomics of Bifidobacteria.</title>
        <authorList>
            <person name="Ventura M."/>
            <person name="Milani C."/>
            <person name="Lugli G.A."/>
        </authorList>
    </citation>
    <scope>NUCLEOTIDE SEQUENCE [LARGE SCALE GENOMIC DNA]</scope>
    <source>
        <strain evidence="1 2">DSM 23968</strain>
    </source>
</reference>
<evidence type="ECO:0000313" key="1">
    <source>
        <dbReference type="EMBL" id="KFI97029.1"/>
    </source>
</evidence>
<gene>
    <name evidence="1" type="ORF">BSTEL_1940</name>
</gene>
<dbReference type="Proteomes" id="UP000029004">
    <property type="component" value="Unassembled WGS sequence"/>
</dbReference>
<accession>A0A087DNC9</accession>
<sequence>MGWGAGKSITVAFTQQPKEVFDALAQISQSLDGFEPGAADSNTWTVTYVKGISLTSWGEKAWAQVTQGPDGRTWVTVTSKLNFGLIDYGKNTKNVNAIVEAVSARLGQADVVKPLAGV</sequence>
<organism evidence="1 2">
    <name type="scientific">Bifidobacterium stellenboschense</name>
    <dbReference type="NCBI Taxonomy" id="762211"/>
    <lineage>
        <taxon>Bacteria</taxon>
        <taxon>Bacillati</taxon>
        <taxon>Actinomycetota</taxon>
        <taxon>Actinomycetes</taxon>
        <taxon>Bifidobacteriales</taxon>
        <taxon>Bifidobacteriaceae</taxon>
        <taxon>Bifidobacterium</taxon>
    </lineage>
</organism>
<name>A0A087DNC9_9BIFI</name>
<keyword evidence="2" id="KW-1185">Reference proteome</keyword>
<dbReference type="AlphaFoldDB" id="A0A087DNC9"/>
<dbReference type="OrthoDB" id="4571327at2"/>
<dbReference type="RefSeq" id="WP_034529008.1">
    <property type="nucleotide sequence ID" value="NZ_JGZP01000014.1"/>
</dbReference>
<protein>
    <submittedName>
        <fullName evidence="1">Uncharacterized protein</fullName>
    </submittedName>
</protein>